<dbReference type="Pfam" id="PF00211">
    <property type="entry name" value="Guanylate_cyc"/>
    <property type="match status" value="1"/>
</dbReference>
<dbReference type="VEuPathDB" id="AmoebaDB:NF0124500"/>
<feature type="transmembrane region" description="Helical" evidence="1">
    <location>
        <begin position="630"/>
        <end position="652"/>
    </location>
</feature>
<dbReference type="GO" id="GO:0009190">
    <property type="term" value="P:cyclic nucleotide biosynthetic process"/>
    <property type="evidence" value="ECO:0007669"/>
    <property type="project" value="InterPro"/>
</dbReference>
<dbReference type="GeneID" id="68117045"/>
<dbReference type="VEuPathDB" id="AmoebaDB:NfTy_088420"/>
<dbReference type="PANTHER" id="PTHR43081:SF1">
    <property type="entry name" value="ADENYLATE CYCLASE, TERMINAL-DIFFERENTIATION SPECIFIC"/>
    <property type="match status" value="1"/>
</dbReference>
<feature type="transmembrane region" description="Helical" evidence="1">
    <location>
        <begin position="287"/>
        <end position="314"/>
    </location>
</feature>
<keyword evidence="1" id="KW-0812">Transmembrane</keyword>
<dbReference type="VEuPathDB" id="AmoebaDB:FDP41_009830"/>
<comment type="caution">
    <text evidence="3">The sequence shown here is derived from an EMBL/GenBank/DDBJ whole genome shotgun (WGS) entry which is preliminary data.</text>
</comment>
<dbReference type="Gene3D" id="3.30.70.1230">
    <property type="entry name" value="Nucleotide cyclase"/>
    <property type="match status" value="1"/>
</dbReference>
<dbReference type="EMBL" id="VFQX01000072">
    <property type="protein sequence ID" value="KAF0972134.1"/>
    <property type="molecule type" value="Genomic_DNA"/>
</dbReference>
<feature type="domain" description="Guanylate cyclase" evidence="2">
    <location>
        <begin position="334"/>
        <end position="471"/>
    </location>
</feature>
<gene>
    <name evidence="3" type="ORF">FDP41_009830</name>
</gene>
<dbReference type="SMART" id="SM00044">
    <property type="entry name" value="CYCc"/>
    <property type="match status" value="1"/>
</dbReference>
<proteinExistence type="predicted"/>
<evidence type="ECO:0000256" key="1">
    <source>
        <dbReference type="SAM" id="Phobius"/>
    </source>
</evidence>
<dbReference type="RefSeq" id="XP_044556849.1">
    <property type="nucleotide sequence ID" value="XM_044713831.1"/>
</dbReference>
<keyword evidence="1" id="KW-0472">Membrane</keyword>
<dbReference type="GO" id="GO:0035556">
    <property type="term" value="P:intracellular signal transduction"/>
    <property type="evidence" value="ECO:0007669"/>
    <property type="project" value="InterPro"/>
</dbReference>
<dbReference type="AlphaFoldDB" id="A0A6A5BDJ6"/>
<dbReference type="PANTHER" id="PTHR43081">
    <property type="entry name" value="ADENYLATE CYCLASE, TERMINAL-DIFFERENTIATION SPECIFIC-RELATED"/>
    <property type="match status" value="1"/>
</dbReference>
<dbReference type="GO" id="GO:0022857">
    <property type="term" value="F:transmembrane transporter activity"/>
    <property type="evidence" value="ECO:0007669"/>
    <property type="project" value="InterPro"/>
</dbReference>
<dbReference type="Gene3D" id="3.40.190.10">
    <property type="entry name" value="Periplasmic binding protein-like II"/>
    <property type="match status" value="1"/>
</dbReference>
<reference evidence="3 4" key="1">
    <citation type="journal article" date="2019" name="Sci. Rep.">
        <title>Nanopore sequencing improves the draft genome of the human pathogenic amoeba Naegleria fowleri.</title>
        <authorList>
            <person name="Liechti N."/>
            <person name="Schurch N."/>
            <person name="Bruggmann R."/>
            <person name="Wittwer M."/>
        </authorList>
    </citation>
    <scope>NUCLEOTIDE SEQUENCE [LARGE SCALE GENOMIC DNA]</scope>
    <source>
        <strain evidence="3 4">ATCC 30894</strain>
    </source>
</reference>
<evidence type="ECO:0000313" key="3">
    <source>
        <dbReference type="EMBL" id="KAF0972134.1"/>
    </source>
</evidence>
<protein>
    <recommendedName>
        <fullName evidence="2">Guanylate cyclase domain-containing protein</fullName>
    </recommendedName>
</protein>
<dbReference type="Gene3D" id="3.40.190.100">
    <property type="entry name" value="Glycine betaine-binding periplasmic protein, domain 2"/>
    <property type="match status" value="1"/>
</dbReference>
<name>A0A6A5BDJ6_NAEFO</name>
<dbReference type="GO" id="GO:0043190">
    <property type="term" value="C:ATP-binding cassette (ABC) transporter complex"/>
    <property type="evidence" value="ECO:0007669"/>
    <property type="project" value="InterPro"/>
</dbReference>
<dbReference type="Pfam" id="PF04069">
    <property type="entry name" value="OpuAC"/>
    <property type="match status" value="1"/>
</dbReference>
<evidence type="ECO:0000259" key="2">
    <source>
        <dbReference type="PROSITE" id="PS50125"/>
    </source>
</evidence>
<dbReference type="OrthoDB" id="2021138at2759"/>
<keyword evidence="4" id="KW-1185">Reference proteome</keyword>
<accession>A0A6A5BDJ6</accession>
<dbReference type="InterPro" id="IPR050697">
    <property type="entry name" value="Adenylyl/Guanylyl_Cyclase_3/4"/>
</dbReference>
<keyword evidence="1" id="KW-1133">Transmembrane helix</keyword>
<dbReference type="SUPFAM" id="SSF55073">
    <property type="entry name" value="Nucleotide cyclase"/>
    <property type="match status" value="1"/>
</dbReference>
<dbReference type="SUPFAM" id="SSF53850">
    <property type="entry name" value="Periplasmic binding protein-like II"/>
    <property type="match status" value="1"/>
</dbReference>
<sequence>MVVKILLEEKLGICVNILNSSVTGGLELINTRGNEMPIVMLEFWKSNRVNDYKKYVQNGKYITDLGELGPIGRVGWYIPYFMTEIGNNNQMDDFVRSYRYFRTTPVIPFINGVPQVLSFNTQIIQNLKLNLNVTPLPVPEEDSEKYIVSSLENAERTKTPLVAYFWTPHQIFSRPRPPQRVYLPLYTDDCRKLENVERGLVDCDYPPTTLNKLQSEAVNNLSPKVQLFLKKFHYQTQDQIQILGYIYYGDMTVKEAVCKWLRNPNNTLLIQSWFDGPPIPLTQNVGFIVGMAHLAVLVGLLFILTVAFIVGFILRRHSIIKEENKRAPKQPPICIVFTHIQNASLLWTLASDVMKKVMTIHNRVVRENIKKHKGYEVKTHLDCFMIAFQCPLDAVACCMTIQKELLACEWTPDMMAFPDMQEVVWNEQVIYKGPRVRMGMHFGHDIEAQYDSTTKRFDYFGTTVNKASRVEKVSSGGRVYISAETFHTIQNMTINGFKPLMTRRPSLNNLESNITTNFKQSILKGDIMFENVGERELKGLEGKHTIYWVKDMSNLRYAYIEQFEMSQRPPSLMGRIIPVAVIDSSDGDKYELYEAVTQCLADPSKMNEEEKSILLQRIILFPKERERNRWLTFPSTALLKFVTNFLLNYALIGNVGLKRHPPPSPRTPRRLFEIFNINQ</sequence>
<evidence type="ECO:0000313" key="4">
    <source>
        <dbReference type="Proteomes" id="UP000444721"/>
    </source>
</evidence>
<dbReference type="InterPro" id="IPR001054">
    <property type="entry name" value="A/G_cyclase"/>
</dbReference>
<dbReference type="InterPro" id="IPR007210">
    <property type="entry name" value="ABC_Gly_betaine_transp_sub-bd"/>
</dbReference>
<dbReference type="Proteomes" id="UP000444721">
    <property type="component" value="Unassembled WGS sequence"/>
</dbReference>
<dbReference type="CDD" id="cd07302">
    <property type="entry name" value="CHD"/>
    <property type="match status" value="1"/>
</dbReference>
<dbReference type="InterPro" id="IPR029787">
    <property type="entry name" value="Nucleotide_cyclase"/>
</dbReference>
<dbReference type="PROSITE" id="PS50125">
    <property type="entry name" value="GUANYLATE_CYCLASE_2"/>
    <property type="match status" value="1"/>
</dbReference>
<organism evidence="3 4">
    <name type="scientific">Naegleria fowleri</name>
    <name type="common">Brain eating amoeba</name>
    <dbReference type="NCBI Taxonomy" id="5763"/>
    <lineage>
        <taxon>Eukaryota</taxon>
        <taxon>Discoba</taxon>
        <taxon>Heterolobosea</taxon>
        <taxon>Tetramitia</taxon>
        <taxon>Eutetramitia</taxon>
        <taxon>Vahlkampfiidae</taxon>
        <taxon>Naegleria</taxon>
    </lineage>
</organism>